<dbReference type="KEGG" id="elux:BTN50_0508"/>
<dbReference type="GO" id="GO:0004318">
    <property type="term" value="F:enoyl-[acyl-carrier-protein] reductase (NADH) activity"/>
    <property type="evidence" value="ECO:0007669"/>
    <property type="project" value="TreeGrafter"/>
</dbReference>
<dbReference type="InterPro" id="IPR010758">
    <property type="entry name" value="Trans-2-enoyl-CoA_reductase"/>
</dbReference>
<sequence>MYIPGLALYLLMLYKEMKAQGLHEQWIEQMNRLFYEKLQNRNDRDAESIIRLDD</sequence>
<evidence type="ECO:0000313" key="2">
    <source>
        <dbReference type="EMBL" id="ATF09035.1"/>
    </source>
</evidence>
<gene>
    <name evidence="2" type="ORF">BTN50_0508</name>
</gene>
<dbReference type="PANTHER" id="PTHR37480:SF1">
    <property type="entry name" value="ENOYL-[ACYL-CARRIER-PROTEIN] REDUCTASE [NADH]"/>
    <property type="match status" value="1"/>
</dbReference>
<dbReference type="Pfam" id="PF12241">
    <property type="entry name" value="Enoyl_reductase"/>
    <property type="match status" value="1"/>
</dbReference>
<dbReference type="GO" id="GO:0006633">
    <property type="term" value="P:fatty acid biosynthetic process"/>
    <property type="evidence" value="ECO:0007669"/>
    <property type="project" value="TreeGrafter"/>
</dbReference>
<dbReference type="AlphaFoldDB" id="A0A291B7Q8"/>
<dbReference type="GO" id="GO:0051287">
    <property type="term" value="F:NAD binding"/>
    <property type="evidence" value="ECO:0007669"/>
    <property type="project" value="TreeGrafter"/>
</dbReference>
<feature type="domain" description="Trans-2-enoyl-CoA reductase catalytic" evidence="1">
    <location>
        <begin position="2"/>
        <end position="38"/>
    </location>
</feature>
<dbReference type="GO" id="GO:0050343">
    <property type="term" value="F:trans-2-enoyl-CoA reductase (NADH) activity"/>
    <property type="evidence" value="ECO:0007669"/>
    <property type="project" value="TreeGrafter"/>
</dbReference>
<reference evidence="3" key="1">
    <citation type="submission" date="2017-04" db="EMBL/GenBank/DDBJ databases">
        <title>Genome evolution of the luminous symbionts of deep sea anglerfish.</title>
        <authorList>
            <person name="Hendry T.A."/>
        </authorList>
    </citation>
    <scope>NUCLEOTIDE SEQUENCE [LARGE SCALE GENOMIC DNA]</scope>
</reference>
<dbReference type="EMBL" id="CP020660">
    <property type="protein sequence ID" value="ATF09035.1"/>
    <property type="molecule type" value="Genomic_DNA"/>
</dbReference>
<name>A0A291B7Q8_9GAMM</name>
<keyword evidence="3" id="KW-1185">Reference proteome</keyword>
<dbReference type="PANTHER" id="PTHR37480">
    <property type="entry name" value="ENOYL-[ACYL-CARRIER-PROTEIN] REDUCTASE [NADH]"/>
    <property type="match status" value="1"/>
</dbReference>
<evidence type="ECO:0000313" key="3">
    <source>
        <dbReference type="Proteomes" id="UP000218160"/>
    </source>
</evidence>
<organism evidence="2 3">
    <name type="scientific">Candidatus Enterovibrio altilux</name>
    <dbReference type="NCBI Taxonomy" id="1927128"/>
    <lineage>
        <taxon>Bacteria</taxon>
        <taxon>Pseudomonadati</taxon>
        <taxon>Pseudomonadota</taxon>
        <taxon>Gammaproteobacteria</taxon>
        <taxon>Vibrionales</taxon>
        <taxon>Vibrionaceae</taxon>
        <taxon>Enterovibrio</taxon>
    </lineage>
</organism>
<evidence type="ECO:0000259" key="1">
    <source>
        <dbReference type="Pfam" id="PF12241"/>
    </source>
</evidence>
<dbReference type="Gene3D" id="3.40.50.720">
    <property type="entry name" value="NAD(P)-binding Rossmann-like Domain"/>
    <property type="match status" value="1"/>
</dbReference>
<dbReference type="InterPro" id="IPR024910">
    <property type="entry name" value="Enoyl-CoA_Rdtase_cat_dom"/>
</dbReference>
<protein>
    <recommendedName>
        <fullName evidence="1">Trans-2-enoyl-CoA reductase catalytic domain-containing protein</fullName>
    </recommendedName>
</protein>
<dbReference type="Proteomes" id="UP000218160">
    <property type="component" value="Chromosome 1"/>
</dbReference>
<proteinExistence type="predicted"/>
<accession>A0A291B7Q8</accession>